<feature type="non-terminal residue" evidence="7">
    <location>
        <position position="118"/>
    </location>
</feature>
<name>A0A2N1KXY9_9GLOM</name>
<evidence type="ECO:0000256" key="4">
    <source>
        <dbReference type="ARBA" id="ARBA00022825"/>
    </source>
</evidence>
<dbReference type="PANTHER" id="PTHR43806:SF13">
    <property type="entry name" value="SUBTILASE-TYPE PROTEINASE RRT12"/>
    <property type="match status" value="1"/>
</dbReference>
<dbReference type="PANTHER" id="PTHR43806">
    <property type="entry name" value="PEPTIDASE S8"/>
    <property type="match status" value="1"/>
</dbReference>
<sequence length="118" mass="12132">AGAGVDVFVVDSGIFLEHEEFQGRQGKTIVEKTFCNNPADDNGHGTNVASLVGGKTLGVASNANIIGVKITGNDCPLTSQNIINGITYVMQQKANDPGRKIVLNLSATSTDSAVGDAA</sequence>
<dbReference type="Proteomes" id="UP000233469">
    <property type="component" value="Unassembled WGS sequence"/>
</dbReference>
<evidence type="ECO:0000259" key="6">
    <source>
        <dbReference type="Pfam" id="PF00082"/>
    </source>
</evidence>
<dbReference type="GO" id="GO:0006508">
    <property type="term" value="P:proteolysis"/>
    <property type="evidence" value="ECO:0007669"/>
    <property type="project" value="UniProtKB-KW"/>
</dbReference>
<dbReference type="GO" id="GO:0005615">
    <property type="term" value="C:extracellular space"/>
    <property type="evidence" value="ECO:0007669"/>
    <property type="project" value="TreeGrafter"/>
</dbReference>
<evidence type="ECO:0000256" key="2">
    <source>
        <dbReference type="ARBA" id="ARBA00022670"/>
    </source>
</evidence>
<dbReference type="SUPFAM" id="SSF52743">
    <property type="entry name" value="Subtilisin-like"/>
    <property type="match status" value="1"/>
</dbReference>
<protein>
    <submittedName>
        <fullName evidence="7">Subtilisin-like protein</fullName>
    </submittedName>
</protein>
<evidence type="ECO:0000256" key="3">
    <source>
        <dbReference type="ARBA" id="ARBA00022801"/>
    </source>
</evidence>
<dbReference type="PROSITE" id="PS00137">
    <property type="entry name" value="SUBTILASE_HIS"/>
    <property type="match status" value="1"/>
</dbReference>
<dbReference type="PRINTS" id="PR00723">
    <property type="entry name" value="SUBTILISIN"/>
</dbReference>
<evidence type="ECO:0000313" key="8">
    <source>
        <dbReference type="Proteomes" id="UP000233469"/>
    </source>
</evidence>
<dbReference type="VEuPathDB" id="FungiDB:RhiirA1_404544"/>
<keyword evidence="3" id="KW-0378">Hydrolase</keyword>
<evidence type="ECO:0000256" key="5">
    <source>
        <dbReference type="PROSITE-ProRule" id="PRU01240"/>
    </source>
</evidence>
<dbReference type="InterPro" id="IPR023827">
    <property type="entry name" value="Peptidase_S8_Asp-AS"/>
</dbReference>
<feature type="domain" description="Peptidase S8/S53" evidence="6">
    <location>
        <begin position="2"/>
        <end position="109"/>
    </location>
</feature>
<reference evidence="7 8" key="1">
    <citation type="submission" date="2016-04" db="EMBL/GenBank/DDBJ databases">
        <title>Genome analyses suggest a sexual origin of heterokaryosis in a supposedly ancient asexual fungus.</title>
        <authorList>
            <person name="Ropars J."/>
            <person name="Sedzielewska K."/>
            <person name="Noel J."/>
            <person name="Charron P."/>
            <person name="Farinelli L."/>
            <person name="Marton T."/>
            <person name="Kruger M."/>
            <person name="Pelin A."/>
            <person name="Brachmann A."/>
            <person name="Corradi N."/>
        </authorList>
    </citation>
    <scope>NUCLEOTIDE SEQUENCE [LARGE SCALE GENOMIC DNA]</scope>
    <source>
        <strain evidence="7 8">C2</strain>
    </source>
</reference>
<dbReference type="PROSITE" id="PS51892">
    <property type="entry name" value="SUBTILASE"/>
    <property type="match status" value="1"/>
</dbReference>
<keyword evidence="4" id="KW-0720">Serine protease</keyword>
<dbReference type="InterPro" id="IPR022398">
    <property type="entry name" value="Peptidase_S8_His-AS"/>
</dbReference>
<keyword evidence="2" id="KW-0645">Protease</keyword>
<accession>A0A2N1KXY9</accession>
<reference evidence="7 8" key="2">
    <citation type="submission" date="2017-10" db="EMBL/GenBank/DDBJ databases">
        <title>Extensive intraspecific genome diversity in a model arbuscular mycorrhizal fungus.</title>
        <authorList>
            <person name="Chen E.C.H."/>
            <person name="Morin E."/>
            <person name="Baudet D."/>
            <person name="Noel J."/>
            <person name="Ndikumana S."/>
            <person name="Charron P."/>
            <person name="St-Onge C."/>
            <person name="Giorgi J."/>
            <person name="Grigoriev I.V."/>
            <person name="Roux C."/>
            <person name="Martin F.M."/>
            <person name="Corradi N."/>
        </authorList>
    </citation>
    <scope>NUCLEOTIDE SEQUENCE [LARGE SCALE GENOMIC DNA]</scope>
    <source>
        <strain evidence="7 8">C2</strain>
    </source>
</reference>
<dbReference type="Gene3D" id="3.40.50.200">
    <property type="entry name" value="Peptidase S8/S53 domain"/>
    <property type="match status" value="1"/>
</dbReference>
<comment type="caution">
    <text evidence="5">Lacks conserved residue(s) required for the propagation of feature annotation.</text>
</comment>
<dbReference type="Pfam" id="PF00082">
    <property type="entry name" value="Peptidase_S8"/>
    <property type="match status" value="1"/>
</dbReference>
<dbReference type="InterPro" id="IPR000209">
    <property type="entry name" value="Peptidase_S8/S53_dom"/>
</dbReference>
<feature type="non-terminal residue" evidence="7">
    <location>
        <position position="1"/>
    </location>
</feature>
<dbReference type="AlphaFoldDB" id="A0A2N1KXY9"/>
<dbReference type="GO" id="GO:0004252">
    <property type="term" value="F:serine-type endopeptidase activity"/>
    <property type="evidence" value="ECO:0007669"/>
    <property type="project" value="InterPro"/>
</dbReference>
<comment type="caution">
    <text evidence="7">The sequence shown here is derived from an EMBL/GenBank/DDBJ whole genome shotgun (WGS) entry which is preliminary data.</text>
</comment>
<dbReference type="EMBL" id="LLXL01009646">
    <property type="protein sequence ID" value="PKK42010.1"/>
    <property type="molecule type" value="Genomic_DNA"/>
</dbReference>
<evidence type="ECO:0000313" key="7">
    <source>
        <dbReference type="EMBL" id="PKK42010.1"/>
    </source>
</evidence>
<dbReference type="PROSITE" id="PS00136">
    <property type="entry name" value="SUBTILASE_ASP"/>
    <property type="match status" value="1"/>
</dbReference>
<dbReference type="InterPro" id="IPR036852">
    <property type="entry name" value="Peptidase_S8/S53_dom_sf"/>
</dbReference>
<organism evidence="7 8">
    <name type="scientific">Rhizophagus irregularis</name>
    <dbReference type="NCBI Taxonomy" id="588596"/>
    <lineage>
        <taxon>Eukaryota</taxon>
        <taxon>Fungi</taxon>
        <taxon>Fungi incertae sedis</taxon>
        <taxon>Mucoromycota</taxon>
        <taxon>Glomeromycotina</taxon>
        <taxon>Glomeromycetes</taxon>
        <taxon>Glomerales</taxon>
        <taxon>Glomeraceae</taxon>
        <taxon>Rhizophagus</taxon>
    </lineage>
</organism>
<dbReference type="InterPro" id="IPR050131">
    <property type="entry name" value="Peptidase_S8_subtilisin-like"/>
</dbReference>
<dbReference type="InterPro" id="IPR015500">
    <property type="entry name" value="Peptidase_S8_subtilisin-rel"/>
</dbReference>
<comment type="similarity">
    <text evidence="1 5">Belongs to the peptidase S8 family.</text>
</comment>
<gene>
    <name evidence="7" type="ORF">RhiirC2_804626</name>
</gene>
<proteinExistence type="inferred from homology"/>
<evidence type="ECO:0000256" key="1">
    <source>
        <dbReference type="ARBA" id="ARBA00011073"/>
    </source>
</evidence>